<dbReference type="InterPro" id="IPR049452">
    <property type="entry name" value="Anoctamin_TM"/>
</dbReference>
<evidence type="ECO:0000256" key="6">
    <source>
        <dbReference type="SAM" id="Phobius"/>
    </source>
</evidence>
<reference evidence="8" key="1">
    <citation type="submission" date="2021-01" db="EMBL/GenBank/DDBJ databases">
        <authorList>
            <person name="Corre E."/>
            <person name="Pelletier E."/>
            <person name="Niang G."/>
            <person name="Scheremetjew M."/>
            <person name="Finn R."/>
            <person name="Kale V."/>
            <person name="Holt S."/>
            <person name="Cochrane G."/>
            <person name="Meng A."/>
            <person name="Brown T."/>
            <person name="Cohen L."/>
        </authorList>
    </citation>
    <scope>NUCLEOTIDE SEQUENCE</scope>
    <source>
        <strain evidence="8">CCAP979/52</strain>
    </source>
</reference>
<dbReference type="InterPro" id="IPR007632">
    <property type="entry name" value="Anoctamin"/>
</dbReference>
<feature type="transmembrane region" description="Helical" evidence="6">
    <location>
        <begin position="613"/>
        <end position="633"/>
    </location>
</feature>
<keyword evidence="3 6" id="KW-1133">Transmembrane helix</keyword>
<evidence type="ECO:0000313" key="8">
    <source>
        <dbReference type="EMBL" id="CAD8636887.1"/>
    </source>
</evidence>
<keyword evidence="4 6" id="KW-0472">Membrane</keyword>
<evidence type="ECO:0000259" key="7">
    <source>
        <dbReference type="Pfam" id="PF04547"/>
    </source>
</evidence>
<dbReference type="EMBL" id="HBEZ01026350">
    <property type="protein sequence ID" value="CAD8636887.1"/>
    <property type="molecule type" value="Transcribed_RNA"/>
</dbReference>
<evidence type="ECO:0000256" key="5">
    <source>
        <dbReference type="SAM" id="MobiDB-lite"/>
    </source>
</evidence>
<organism evidence="8">
    <name type="scientific">Cryptomonas curvata</name>
    <dbReference type="NCBI Taxonomy" id="233186"/>
    <lineage>
        <taxon>Eukaryota</taxon>
        <taxon>Cryptophyceae</taxon>
        <taxon>Cryptomonadales</taxon>
        <taxon>Cryptomonadaceae</taxon>
        <taxon>Cryptomonas</taxon>
    </lineage>
</organism>
<proteinExistence type="predicted"/>
<feature type="transmembrane region" description="Helical" evidence="6">
    <location>
        <begin position="558"/>
        <end position="579"/>
    </location>
</feature>
<feature type="domain" description="Anoctamin transmembrane" evidence="7">
    <location>
        <begin position="214"/>
        <end position="672"/>
    </location>
</feature>
<sequence length="697" mass="78942">MIASTISKRKKPQRYITEDDDIGGDDVAAAGASSTPGMCLVFSIPDEDEIEPEDLQKMKTVQSETIGKLRALNFVVETCQTENYLFLKIFAPLPMQKFEAEEQMIRIRLRDDYGGAMCSYSDEVEEKGGYAKSVDDFELFSSAKQLVIINTVASSEPYVDINGQTVTPIDFDELLSDPQNGVLAYFPLHHERFQMVLKRDWVFNVFGPQDTEKVREYFGDEIGLFYTWVGFYISMLWLPAVWGLCMFAYQCLYGMENPYTLSVGLANVTWGVLFVKLWHVLQACRSYQWDTLNFEEEEQKIGLLDSFKENPLTLASVHVNEITGEMDDYWYDDGSYWPPTGRKRTQLLNKAAILAFDALAILLVRLSWTAVARPMMSDDSVVAGAVAMGALDFAMKKAFDVLFFGMPDLGFEEGLVEWMVQAENWPTRTALYDAEIWSTFYLKVVIQYFGFVYVAFLANYAPLFPGEHCPSLNCLPVLTIMLLTETVLVTSYQVFEIIALPFLVKQAKAYSESLGRVAKPGARPRAKAAMEQQFERLDPPRVLDLMRDLVYDHVGQQLLFGTAAPLTALLLLAFGAFYLRVTAHNLVSVCRRRLPQGAEDIGAYEMVINNIQMLSIVTNALLLGCTSSTFYFYSPSMSTTSLMWLTLIVEHALILVKVCVSSAVPDEPAQAIAEYQLQQDRKRKQFRRWNLTERTIT</sequence>
<feature type="transmembrane region" description="Helical" evidence="6">
    <location>
        <begin position="440"/>
        <end position="460"/>
    </location>
</feature>
<evidence type="ECO:0000256" key="3">
    <source>
        <dbReference type="ARBA" id="ARBA00022989"/>
    </source>
</evidence>
<comment type="subcellular location">
    <subcellularLocation>
        <location evidence="1">Membrane</location>
        <topology evidence="1">Multi-pass membrane protein</topology>
    </subcellularLocation>
</comment>
<dbReference type="PANTHER" id="PTHR12308">
    <property type="entry name" value="ANOCTAMIN"/>
    <property type="match status" value="1"/>
</dbReference>
<feature type="transmembrane region" description="Helical" evidence="6">
    <location>
        <begin position="261"/>
        <end position="281"/>
    </location>
</feature>
<keyword evidence="2 6" id="KW-0812">Transmembrane</keyword>
<dbReference type="Pfam" id="PF04547">
    <property type="entry name" value="Anoctamin"/>
    <property type="match status" value="1"/>
</dbReference>
<dbReference type="PANTHER" id="PTHR12308:SF73">
    <property type="entry name" value="ANOCTAMIN"/>
    <property type="match status" value="1"/>
</dbReference>
<evidence type="ECO:0000256" key="4">
    <source>
        <dbReference type="ARBA" id="ARBA00023136"/>
    </source>
</evidence>
<gene>
    <name evidence="8" type="ORF">CCUR1050_LOCUS14571</name>
</gene>
<dbReference type="GO" id="GO:0005254">
    <property type="term" value="F:chloride channel activity"/>
    <property type="evidence" value="ECO:0007669"/>
    <property type="project" value="TreeGrafter"/>
</dbReference>
<dbReference type="AlphaFoldDB" id="A0A7S0MBT3"/>
<feature type="region of interest" description="Disordered" evidence="5">
    <location>
        <begin position="1"/>
        <end position="22"/>
    </location>
</feature>
<feature type="transmembrane region" description="Helical" evidence="6">
    <location>
        <begin position="472"/>
        <end position="495"/>
    </location>
</feature>
<dbReference type="GO" id="GO:0016020">
    <property type="term" value="C:membrane"/>
    <property type="evidence" value="ECO:0007669"/>
    <property type="project" value="UniProtKB-SubCell"/>
</dbReference>
<evidence type="ECO:0000256" key="1">
    <source>
        <dbReference type="ARBA" id="ARBA00004141"/>
    </source>
</evidence>
<evidence type="ECO:0000256" key="2">
    <source>
        <dbReference type="ARBA" id="ARBA00022692"/>
    </source>
</evidence>
<accession>A0A7S0MBT3</accession>
<name>A0A7S0MBT3_9CRYP</name>
<feature type="transmembrane region" description="Helical" evidence="6">
    <location>
        <begin position="223"/>
        <end position="249"/>
    </location>
</feature>
<protein>
    <recommendedName>
        <fullName evidence="7">Anoctamin transmembrane domain-containing protein</fullName>
    </recommendedName>
</protein>